<dbReference type="SUPFAM" id="SSF51735">
    <property type="entry name" value="NAD(P)-binding Rossmann-fold domains"/>
    <property type="match status" value="1"/>
</dbReference>
<evidence type="ECO:0000313" key="4">
    <source>
        <dbReference type="Proteomes" id="UP001316184"/>
    </source>
</evidence>
<dbReference type="PANTHER" id="PTHR43477">
    <property type="entry name" value="DIHYDROANTICAPSIN 7-DEHYDROGENASE"/>
    <property type="match status" value="1"/>
</dbReference>
<accession>A0ABY5MEP7</accession>
<dbReference type="EMBL" id="CP102173">
    <property type="protein sequence ID" value="UUP15178.1"/>
    <property type="molecule type" value="Genomic_DNA"/>
</dbReference>
<organism evidence="3 4">
    <name type="scientific">Aeromicrobium wangtongii</name>
    <dbReference type="NCBI Taxonomy" id="2969247"/>
    <lineage>
        <taxon>Bacteria</taxon>
        <taxon>Bacillati</taxon>
        <taxon>Actinomycetota</taxon>
        <taxon>Actinomycetes</taxon>
        <taxon>Propionibacteriales</taxon>
        <taxon>Nocardioidaceae</taxon>
        <taxon>Aeromicrobium</taxon>
    </lineage>
</organism>
<keyword evidence="2" id="KW-0560">Oxidoreductase</keyword>
<comment type="similarity">
    <text evidence="1">Belongs to the short-chain dehydrogenases/reductases (SDR) family.</text>
</comment>
<dbReference type="PRINTS" id="PR00081">
    <property type="entry name" value="GDHRDH"/>
</dbReference>
<dbReference type="InterPro" id="IPR036291">
    <property type="entry name" value="NAD(P)-bd_dom_sf"/>
</dbReference>
<evidence type="ECO:0000313" key="3">
    <source>
        <dbReference type="EMBL" id="UUP15178.1"/>
    </source>
</evidence>
<evidence type="ECO:0000256" key="1">
    <source>
        <dbReference type="ARBA" id="ARBA00006484"/>
    </source>
</evidence>
<dbReference type="PANTHER" id="PTHR43477:SF1">
    <property type="entry name" value="DIHYDROANTICAPSIN 7-DEHYDROGENASE"/>
    <property type="match status" value="1"/>
</dbReference>
<protein>
    <submittedName>
        <fullName evidence="3">SDR family oxidoreductase</fullName>
    </submittedName>
</protein>
<dbReference type="Proteomes" id="UP001316184">
    <property type="component" value="Chromosome"/>
</dbReference>
<reference evidence="3 4" key="1">
    <citation type="submission" date="2022-08" db="EMBL/GenBank/DDBJ databases">
        <title>novel species in genus Aeromicrobium.</title>
        <authorList>
            <person name="Ye L."/>
        </authorList>
    </citation>
    <scope>NUCLEOTIDE SEQUENCE [LARGE SCALE GENOMIC DNA]</scope>
    <source>
        <strain evidence="4">zg-Y1379</strain>
    </source>
</reference>
<sequence>MTMIVAGGSRGIGLELALALLPADRRVVIGFSADADAAHDAEQQLTSLGAAVRLVQTDLGTPQGAEALVDAAGDQPIDQVVHSCVTVGPPSLLQDDADWAQSWGHAMSVNAMSLVWLTRAALPRLHRGSTVLYVTSRGSSRVFPGYASVGPAKAFAESLVRHLAVELAPRGVRVNALAPAAQDTASFRAAFGPDSVGILQRAGAASPSGRAVQPEDYVGAARFLTTPAAAMVTGHVLPVYGGGDLV</sequence>
<dbReference type="RefSeq" id="WP_232399232.1">
    <property type="nucleotide sequence ID" value="NZ_CP102173.1"/>
</dbReference>
<name>A0ABY5MEP7_9ACTN</name>
<gene>
    <name evidence="3" type="ORF">NQV15_07675</name>
</gene>
<proteinExistence type="inferred from homology"/>
<dbReference type="Pfam" id="PF13561">
    <property type="entry name" value="adh_short_C2"/>
    <property type="match status" value="1"/>
</dbReference>
<dbReference type="Gene3D" id="3.40.50.720">
    <property type="entry name" value="NAD(P)-binding Rossmann-like Domain"/>
    <property type="match status" value="1"/>
</dbReference>
<dbReference type="InterPro" id="IPR051122">
    <property type="entry name" value="SDR_DHRS6-like"/>
</dbReference>
<evidence type="ECO:0000256" key="2">
    <source>
        <dbReference type="ARBA" id="ARBA00023002"/>
    </source>
</evidence>
<dbReference type="InterPro" id="IPR002347">
    <property type="entry name" value="SDR_fam"/>
</dbReference>
<keyword evidence="4" id="KW-1185">Reference proteome</keyword>